<keyword evidence="7 10" id="KW-1133">Transmembrane helix</keyword>
<feature type="transmembrane region" description="Helical" evidence="10">
    <location>
        <begin position="265"/>
        <end position="287"/>
    </location>
</feature>
<evidence type="ECO:0000256" key="9">
    <source>
        <dbReference type="ARBA" id="ARBA00023180"/>
    </source>
</evidence>
<gene>
    <name evidence="12" type="ORF">MKW94_003573</name>
</gene>
<dbReference type="EMBL" id="JAJJMA010074151">
    <property type="protein sequence ID" value="MCL7027967.1"/>
    <property type="molecule type" value="Genomic_DNA"/>
</dbReference>
<comment type="pathway">
    <text evidence="2">Glycolipid biosynthesis; glycosylphosphatidylinositol-anchor biosynthesis.</text>
</comment>
<keyword evidence="6" id="KW-0256">Endoplasmic reticulum</keyword>
<keyword evidence="9" id="KW-0325">Glycoprotein</keyword>
<keyword evidence="5 10" id="KW-0812">Transmembrane</keyword>
<evidence type="ECO:0000256" key="6">
    <source>
        <dbReference type="ARBA" id="ARBA00022824"/>
    </source>
</evidence>
<evidence type="ECO:0000256" key="3">
    <source>
        <dbReference type="ARBA" id="ARBA00010345"/>
    </source>
</evidence>
<keyword evidence="13" id="KW-1185">Reference proteome</keyword>
<evidence type="ECO:0000256" key="4">
    <source>
        <dbReference type="ARBA" id="ARBA00022502"/>
    </source>
</evidence>
<proteinExistence type="inferred from homology"/>
<dbReference type="SMART" id="SM00780">
    <property type="entry name" value="PIG-X"/>
    <property type="match status" value="1"/>
</dbReference>
<dbReference type="Pfam" id="PF08320">
    <property type="entry name" value="PIG-X"/>
    <property type="match status" value="1"/>
</dbReference>
<comment type="subcellular location">
    <subcellularLocation>
        <location evidence="1">Endoplasmic reticulum membrane</location>
        <topology evidence="1">Single-pass membrane protein</topology>
    </subcellularLocation>
</comment>
<dbReference type="InterPro" id="IPR040039">
    <property type="entry name" value="PIGX"/>
</dbReference>
<evidence type="ECO:0000256" key="1">
    <source>
        <dbReference type="ARBA" id="ARBA00004389"/>
    </source>
</evidence>
<evidence type="ECO:0000256" key="8">
    <source>
        <dbReference type="ARBA" id="ARBA00023136"/>
    </source>
</evidence>
<dbReference type="GO" id="GO:0006506">
    <property type="term" value="P:GPI anchor biosynthetic process"/>
    <property type="evidence" value="ECO:0007669"/>
    <property type="project" value="UniProtKB-KW"/>
</dbReference>
<evidence type="ECO:0000256" key="2">
    <source>
        <dbReference type="ARBA" id="ARBA00004687"/>
    </source>
</evidence>
<evidence type="ECO:0000256" key="7">
    <source>
        <dbReference type="ARBA" id="ARBA00022989"/>
    </source>
</evidence>
<keyword evidence="11" id="KW-0732">Signal</keyword>
<evidence type="ECO:0000256" key="11">
    <source>
        <dbReference type="SAM" id="SignalP"/>
    </source>
</evidence>
<feature type="chain" id="PRO_5041288757" description="Phosphatidylinositol-glycan biosynthesis class X protein" evidence="11">
    <location>
        <begin position="26"/>
        <end position="304"/>
    </location>
</feature>
<comment type="similarity">
    <text evidence="3">Belongs to the PIGX family.</text>
</comment>
<dbReference type="AlphaFoldDB" id="A0AA41RWT0"/>
<dbReference type="GO" id="GO:0005789">
    <property type="term" value="C:endoplasmic reticulum membrane"/>
    <property type="evidence" value="ECO:0007669"/>
    <property type="project" value="UniProtKB-SubCell"/>
</dbReference>
<keyword evidence="8 10" id="KW-0472">Membrane</keyword>
<evidence type="ECO:0000313" key="13">
    <source>
        <dbReference type="Proteomes" id="UP001177140"/>
    </source>
</evidence>
<organism evidence="12 13">
    <name type="scientific">Papaver nudicaule</name>
    <name type="common">Iceland poppy</name>
    <dbReference type="NCBI Taxonomy" id="74823"/>
    <lineage>
        <taxon>Eukaryota</taxon>
        <taxon>Viridiplantae</taxon>
        <taxon>Streptophyta</taxon>
        <taxon>Embryophyta</taxon>
        <taxon>Tracheophyta</taxon>
        <taxon>Spermatophyta</taxon>
        <taxon>Magnoliopsida</taxon>
        <taxon>Ranunculales</taxon>
        <taxon>Papaveraceae</taxon>
        <taxon>Papaveroideae</taxon>
        <taxon>Papaver</taxon>
    </lineage>
</organism>
<protein>
    <recommendedName>
        <fullName evidence="14">Phosphatidylinositol-glycan biosynthesis class X protein</fullName>
    </recommendedName>
</protein>
<comment type="caution">
    <text evidence="12">The sequence shown here is derived from an EMBL/GenBank/DDBJ whole genome shotgun (WGS) entry which is preliminary data.</text>
</comment>
<accession>A0AA41RWT0</accession>
<feature type="signal peptide" evidence="11">
    <location>
        <begin position="1"/>
        <end position="25"/>
    </location>
</feature>
<dbReference type="Proteomes" id="UP001177140">
    <property type="component" value="Unassembled WGS sequence"/>
</dbReference>
<dbReference type="InterPro" id="IPR013233">
    <property type="entry name" value="PIG-X/PBN1"/>
</dbReference>
<evidence type="ECO:0008006" key="14">
    <source>
        <dbReference type="Google" id="ProtNLM"/>
    </source>
</evidence>
<dbReference type="PANTHER" id="PTHR28650">
    <property type="entry name" value="PHOSPHATIDYLINOSITOL-GLYCAN BIOSYNTHESIS CLASS X PROTEIN"/>
    <property type="match status" value="1"/>
</dbReference>
<reference evidence="12" key="1">
    <citation type="submission" date="2022-03" db="EMBL/GenBank/DDBJ databases">
        <title>A functionally conserved STORR gene fusion in Papaver species that diverged 16.8 million years ago.</title>
        <authorList>
            <person name="Catania T."/>
        </authorList>
    </citation>
    <scope>NUCLEOTIDE SEQUENCE</scope>
    <source>
        <strain evidence="12">S-191538</strain>
    </source>
</reference>
<evidence type="ECO:0000313" key="12">
    <source>
        <dbReference type="EMBL" id="MCL7027967.1"/>
    </source>
</evidence>
<evidence type="ECO:0000256" key="5">
    <source>
        <dbReference type="ARBA" id="ARBA00022692"/>
    </source>
</evidence>
<keyword evidence="4" id="KW-0337">GPI-anchor biosynthesis</keyword>
<sequence>MGIRGSLYAYLLLAFILIYLPATSAGECNNLQSVSPLPKIYLSESYFKKNDILIDSNFQSFLKHDIPLGSCQLLDNPNTVVKVPVLHRDLIGEGSHRRLFSSLRVSIQPDTTVSELPAHFCEAVVTERLPSGVFADPFELQHLVQRGVFVDAAVFGDTNLELPSALSNRSVVEVHMDIGHNILSKHTNELEINLELPLHARYPPLDGSGYSKVEMGIPDLFISCTTERNAECERCLWVKRAEQIKSIATDVVWRIPSGNKAHSQVVSHVTFTAAFFSMALIAVTAIYHSPDTNSSKNLKKIRKS</sequence>
<name>A0AA41RWT0_PAPNU</name>
<evidence type="ECO:0000256" key="10">
    <source>
        <dbReference type="SAM" id="Phobius"/>
    </source>
</evidence>
<dbReference type="PANTHER" id="PTHR28650:SF1">
    <property type="entry name" value="PHOSPHATIDYLINOSITOL-GLYCAN BIOSYNTHESIS CLASS X PROTEIN"/>
    <property type="match status" value="1"/>
</dbReference>